<sequence>MQLERPEQAVAGVPNLVEADYSYWTLGYALSQQGALKLLRAEPLGKMLPVDEFLPVMFNKHPVKKYMEHFEPRELLAFSAEPLLLFPTHYTGDAGYVSDTETSTIWDNEGVETDWDRQHSQRSRKARQQGHISTAGQNHVDSPGATARDEL</sequence>
<reference evidence="5 6" key="1">
    <citation type="submission" date="2019-01" db="EMBL/GenBank/DDBJ databases">
        <title>Draft Genome and Complete Hox-Cluster Characterization of the Sterlet Sturgeon (Acipenser ruthenus).</title>
        <authorList>
            <person name="Wei Q."/>
        </authorList>
    </citation>
    <scope>NUCLEOTIDE SEQUENCE [LARGE SCALE GENOMIC DNA]</scope>
    <source>
        <strain evidence="5">WHYD16114868_AA</strain>
        <tissue evidence="5">Blood</tissue>
    </source>
</reference>
<proteinExistence type="inferred from homology"/>
<keyword evidence="3 5" id="KW-0808">Transferase</keyword>
<dbReference type="InterPro" id="IPR050757">
    <property type="entry name" value="Collagen_mod_GT25"/>
</dbReference>
<evidence type="ECO:0000256" key="1">
    <source>
        <dbReference type="ARBA" id="ARBA00006721"/>
    </source>
</evidence>
<organism evidence="5 6">
    <name type="scientific">Acipenser ruthenus</name>
    <name type="common">Sterlet sturgeon</name>
    <dbReference type="NCBI Taxonomy" id="7906"/>
    <lineage>
        <taxon>Eukaryota</taxon>
        <taxon>Metazoa</taxon>
        <taxon>Chordata</taxon>
        <taxon>Craniata</taxon>
        <taxon>Vertebrata</taxon>
        <taxon>Euteleostomi</taxon>
        <taxon>Actinopterygii</taxon>
        <taxon>Chondrostei</taxon>
        <taxon>Acipenseriformes</taxon>
        <taxon>Acipenseridae</taxon>
        <taxon>Acipenser</taxon>
    </lineage>
</organism>
<evidence type="ECO:0000256" key="3">
    <source>
        <dbReference type="ARBA" id="ARBA00022679"/>
    </source>
</evidence>
<evidence type="ECO:0000256" key="4">
    <source>
        <dbReference type="SAM" id="MobiDB-lite"/>
    </source>
</evidence>
<keyword evidence="2 5" id="KW-0328">Glycosyltransferase</keyword>
<comment type="similarity">
    <text evidence="1">Belongs to the glycosyltransferase 25 family.</text>
</comment>
<evidence type="ECO:0000256" key="2">
    <source>
        <dbReference type="ARBA" id="ARBA00022676"/>
    </source>
</evidence>
<dbReference type="AlphaFoldDB" id="A0A662YNH1"/>
<evidence type="ECO:0000313" key="5">
    <source>
        <dbReference type="EMBL" id="RXM98234.1"/>
    </source>
</evidence>
<feature type="region of interest" description="Disordered" evidence="4">
    <location>
        <begin position="107"/>
        <end position="151"/>
    </location>
</feature>
<name>A0A662YNH1_ACIRT</name>
<dbReference type="Proteomes" id="UP000289886">
    <property type="component" value="Unassembled WGS sequence"/>
</dbReference>
<feature type="compositionally biased region" description="Polar residues" evidence="4">
    <location>
        <begin position="130"/>
        <end position="140"/>
    </location>
</feature>
<accession>A0A662YNH1</accession>
<gene>
    <name evidence="5" type="ORF">EOD39_13397</name>
</gene>
<dbReference type="PANTHER" id="PTHR10730:SF53">
    <property type="entry name" value="GLYCOSYLTRANSFERASE 25 FAMILY MEMBER"/>
    <property type="match status" value="1"/>
</dbReference>
<dbReference type="PANTHER" id="PTHR10730">
    <property type="entry name" value="PROCOLLAGEN-LYSINE,2-OXOGLUTARATE 5-DIOXYGENASE/GLYCOSYLTRANSFERASE 25 FAMILY MEMBER"/>
    <property type="match status" value="1"/>
</dbReference>
<evidence type="ECO:0000313" key="6">
    <source>
        <dbReference type="Proteomes" id="UP000289886"/>
    </source>
</evidence>
<dbReference type="EMBL" id="SCEB01000761">
    <property type="protein sequence ID" value="RXM98234.1"/>
    <property type="molecule type" value="Genomic_DNA"/>
</dbReference>
<dbReference type="GO" id="GO:0050211">
    <property type="term" value="F:procollagen galactosyltransferase activity"/>
    <property type="evidence" value="ECO:0007669"/>
    <property type="project" value="TreeGrafter"/>
</dbReference>
<protein>
    <submittedName>
        <fullName evidence="5">Procollagen galactosyltransferase 1</fullName>
    </submittedName>
</protein>
<comment type="caution">
    <text evidence="5">The sequence shown here is derived from an EMBL/GenBank/DDBJ whole genome shotgun (WGS) entry which is preliminary data.</text>
</comment>
<keyword evidence="6" id="KW-1185">Reference proteome</keyword>